<reference evidence="3 4" key="1">
    <citation type="submission" date="2018-06" db="EMBL/GenBank/DDBJ databases">
        <authorList>
            <consortium name="Pathogen Informatics"/>
            <person name="Doyle S."/>
        </authorList>
    </citation>
    <scope>NUCLEOTIDE SEQUENCE [LARGE SCALE GENOMIC DNA]</scope>
    <source>
        <strain evidence="3 4">NCTC11535</strain>
    </source>
</reference>
<comment type="similarity">
    <text evidence="1">Belongs to the CapA family.</text>
</comment>
<comment type="caution">
    <text evidence="3">The sequence shown here is derived from an EMBL/GenBank/DDBJ whole genome shotgun (WGS) entry which is preliminary data.</text>
</comment>
<organism evidence="3 4">
    <name type="scientific">Actinomyces bovis</name>
    <dbReference type="NCBI Taxonomy" id="1658"/>
    <lineage>
        <taxon>Bacteria</taxon>
        <taxon>Bacillati</taxon>
        <taxon>Actinomycetota</taxon>
        <taxon>Actinomycetes</taxon>
        <taxon>Actinomycetales</taxon>
        <taxon>Actinomycetaceae</taxon>
        <taxon>Actinomyces</taxon>
    </lineage>
</organism>
<name>A0ABY1VQ07_9ACTO</name>
<accession>A0ABY1VQ07</accession>
<evidence type="ECO:0000256" key="1">
    <source>
        <dbReference type="ARBA" id="ARBA00005662"/>
    </source>
</evidence>
<dbReference type="InterPro" id="IPR052169">
    <property type="entry name" value="CW_Biosynth-Accessory"/>
</dbReference>
<dbReference type="InterPro" id="IPR019079">
    <property type="entry name" value="Capsule_synth_CapA"/>
</dbReference>
<gene>
    <name evidence="3" type="ORF">NCTC11535_01580</name>
</gene>
<dbReference type="SMART" id="SM00854">
    <property type="entry name" value="PGA_cap"/>
    <property type="match status" value="1"/>
</dbReference>
<dbReference type="SUPFAM" id="SSF56300">
    <property type="entry name" value="Metallo-dependent phosphatases"/>
    <property type="match status" value="1"/>
</dbReference>
<proteinExistence type="inferred from homology"/>
<dbReference type="InterPro" id="IPR029052">
    <property type="entry name" value="Metallo-depent_PP-like"/>
</dbReference>
<feature type="domain" description="Capsule synthesis protein CapA" evidence="2">
    <location>
        <begin position="1"/>
        <end position="241"/>
    </location>
</feature>
<dbReference type="PANTHER" id="PTHR33393">
    <property type="entry name" value="POLYGLUTAMINE SYNTHESIS ACCESSORY PROTEIN RV0574C-RELATED"/>
    <property type="match status" value="1"/>
</dbReference>
<keyword evidence="4" id="KW-1185">Reference proteome</keyword>
<dbReference type="PANTHER" id="PTHR33393:SF13">
    <property type="entry name" value="PGA BIOSYNTHESIS PROTEIN CAPA"/>
    <property type="match status" value="1"/>
</dbReference>
<protein>
    <submittedName>
        <fullName evidence="3">Bacterial capsule synthesis protein PGA_cap</fullName>
    </submittedName>
</protein>
<dbReference type="Gene3D" id="3.60.21.10">
    <property type="match status" value="1"/>
</dbReference>
<dbReference type="EMBL" id="UAPQ01000008">
    <property type="protein sequence ID" value="SPT53888.1"/>
    <property type="molecule type" value="Genomic_DNA"/>
</dbReference>
<evidence type="ECO:0000259" key="2">
    <source>
        <dbReference type="SMART" id="SM00854"/>
    </source>
</evidence>
<evidence type="ECO:0000313" key="3">
    <source>
        <dbReference type="EMBL" id="SPT53888.1"/>
    </source>
</evidence>
<dbReference type="Proteomes" id="UP000250006">
    <property type="component" value="Unassembled WGS sequence"/>
</dbReference>
<dbReference type="Pfam" id="PF09587">
    <property type="entry name" value="PGA_cap"/>
    <property type="match status" value="1"/>
</dbReference>
<evidence type="ECO:0000313" key="4">
    <source>
        <dbReference type="Proteomes" id="UP000250006"/>
    </source>
</evidence>
<sequence length="345" mass="36390">MHMPVMEDTPGGSGDISGPVTAAQPWISGVDLALCGMELPVSPDSIPSGYPRFATLPGLLQAVAKVGWDGCATASNHAIDQGEAGVDATIDALTANGLGYAGTNRSEAEAKKPYQLYRLERAGRTITVAELSTTYSLNGLVDETGWKVQLNDVAAIAANAKAARAEGAHVVVLHSQLGEEYSPEPVAEQVEYAKQIAATGEVDVFFGAHPHVPQRAERLEGGPGGKGMWASYSAGNFISNQSEETVGVLTSAIGNFVWVEVTVTPEGTAQVDALHWHPFTVDHYAGHQLRDLGALQRGEFPAGCQISQAEATRRWNSLMGVMDASTYTDTVPQASGSAPVVVRRH</sequence>